<evidence type="ECO:0000256" key="1">
    <source>
        <dbReference type="ARBA" id="ARBA00000966"/>
    </source>
</evidence>
<dbReference type="PANTHER" id="PTHR34142">
    <property type="entry name" value="ENDO-BETA-1,4-GLUCANASE A"/>
    <property type="match status" value="1"/>
</dbReference>
<evidence type="ECO:0000256" key="9">
    <source>
        <dbReference type="SAM" id="SignalP"/>
    </source>
</evidence>
<sequence>MKSHVSLFLLFLLLAVFPAFHADASQSTDADAPASVKSIACPSVNGALHVDGRQLTDAHGNAVQLKGISTHGLAWFPDYVNQKAFHQLRQEWNVNVIRLAMYTTESGGYCTDGEQGHLKSLIDQGVSYASSEDMYVIIDWHILSDQDPNQYKEQALAFFAEMSEKYADHNNVLYEICNEPNGSTTWNDVKSYAEQVIPVIRSNAPDAVILVGTPNWSQYVDQAAADPITDYDNLMYTLHFYAATHKEDLRNTLQTALDQGLPVFVSEYSICDASGNGALDIGQADAWMQLLDQYQVSCVNWSLCNKRESAALLNASCDKTSDFTVEDLSPAGRWLYEMLTGTDVPEPETESFGSDPSAEKSQLSTNAYTCTTEIVNQWESNGDHYYQYQLTLTNTSDTELSGWEIDLPFSGNITLSDGWNGDYTIVDSQTLHIVSKDYNAVIAPGASVTDIGFILIYNF</sequence>
<evidence type="ECO:0000256" key="3">
    <source>
        <dbReference type="ARBA" id="ARBA00022801"/>
    </source>
</evidence>
<comment type="similarity">
    <text evidence="8">Belongs to the glycosyl hydrolase 5 (cellulase A) family.</text>
</comment>
<organism evidence="11 12">
    <name type="scientific">Muricoprocola aceti</name>
    <dbReference type="NCBI Taxonomy" id="2981772"/>
    <lineage>
        <taxon>Bacteria</taxon>
        <taxon>Bacillati</taxon>
        <taxon>Bacillota</taxon>
        <taxon>Clostridia</taxon>
        <taxon>Lachnospirales</taxon>
        <taxon>Lachnospiraceae</taxon>
        <taxon>Muricoprocola</taxon>
    </lineage>
</organism>
<dbReference type="Gene3D" id="2.60.40.290">
    <property type="match status" value="1"/>
</dbReference>
<evidence type="ECO:0000256" key="4">
    <source>
        <dbReference type="ARBA" id="ARBA00023001"/>
    </source>
</evidence>
<dbReference type="InterPro" id="IPR018087">
    <property type="entry name" value="Glyco_hydro_5_CS"/>
</dbReference>
<evidence type="ECO:0000259" key="10">
    <source>
        <dbReference type="PROSITE" id="PS51173"/>
    </source>
</evidence>
<gene>
    <name evidence="11" type="ORF">OCV47_04420</name>
</gene>
<keyword evidence="4 8" id="KW-0136">Cellulose degradation</keyword>
<dbReference type="PANTHER" id="PTHR34142:SF1">
    <property type="entry name" value="GLYCOSIDE HYDROLASE FAMILY 5 DOMAIN-CONTAINING PROTEIN"/>
    <property type="match status" value="1"/>
</dbReference>
<evidence type="ECO:0000256" key="8">
    <source>
        <dbReference type="RuleBase" id="RU361153"/>
    </source>
</evidence>
<accession>A0ABT2SK10</accession>
<reference evidence="11 12" key="1">
    <citation type="journal article" date="2021" name="ISME Commun">
        <title>Automated analysis of genomic sequences facilitates high-throughput and comprehensive description of bacteria.</title>
        <authorList>
            <person name="Hitch T.C.A."/>
        </authorList>
    </citation>
    <scope>NUCLEOTIDE SEQUENCE [LARGE SCALE GENOMIC DNA]</scope>
    <source>
        <strain evidence="11 12">Sanger_29</strain>
    </source>
</reference>
<dbReference type="InterPro" id="IPR001919">
    <property type="entry name" value="CBD2"/>
</dbReference>
<dbReference type="SUPFAM" id="SSF51445">
    <property type="entry name" value="(Trans)glycosidases"/>
    <property type="match status" value="1"/>
</dbReference>
<evidence type="ECO:0000313" key="11">
    <source>
        <dbReference type="EMBL" id="MCU6724610.1"/>
    </source>
</evidence>
<dbReference type="InterPro" id="IPR012291">
    <property type="entry name" value="CBM2_carb-bd_dom_sf"/>
</dbReference>
<feature type="domain" description="CBM2" evidence="10">
    <location>
        <begin position="363"/>
        <end position="459"/>
    </location>
</feature>
<keyword evidence="2 9" id="KW-0732">Signal</keyword>
<dbReference type="RefSeq" id="WP_262654061.1">
    <property type="nucleotide sequence ID" value="NZ_JAOQKE010000003.1"/>
</dbReference>
<evidence type="ECO:0000256" key="5">
    <source>
        <dbReference type="ARBA" id="ARBA00023277"/>
    </source>
</evidence>
<protein>
    <recommendedName>
        <fullName evidence="8">Endoglucanase</fullName>
        <ecNumber evidence="8">3.2.1.4</ecNumber>
    </recommendedName>
</protein>
<dbReference type="PROSITE" id="PS51173">
    <property type="entry name" value="CBM2"/>
    <property type="match status" value="1"/>
</dbReference>
<dbReference type="InterPro" id="IPR001547">
    <property type="entry name" value="Glyco_hydro_5"/>
</dbReference>
<feature type="chain" id="PRO_5047059758" description="Endoglucanase" evidence="9">
    <location>
        <begin position="22"/>
        <end position="459"/>
    </location>
</feature>
<proteinExistence type="inferred from homology"/>
<dbReference type="Gene3D" id="3.20.20.80">
    <property type="entry name" value="Glycosidases"/>
    <property type="match status" value="1"/>
</dbReference>
<feature type="signal peptide" evidence="9">
    <location>
        <begin position="1"/>
        <end position="21"/>
    </location>
</feature>
<dbReference type="InterPro" id="IPR008965">
    <property type="entry name" value="CBM2/CBM3_carb-bd_dom_sf"/>
</dbReference>
<evidence type="ECO:0000256" key="6">
    <source>
        <dbReference type="ARBA" id="ARBA00023295"/>
    </source>
</evidence>
<dbReference type="EC" id="3.2.1.4" evidence="8"/>
<dbReference type="SUPFAM" id="SSF49384">
    <property type="entry name" value="Carbohydrate-binding domain"/>
    <property type="match status" value="1"/>
</dbReference>
<keyword evidence="3 8" id="KW-0378">Hydrolase</keyword>
<keyword evidence="5 8" id="KW-0119">Carbohydrate metabolism</keyword>
<comment type="catalytic activity">
    <reaction evidence="1 8">
        <text>Endohydrolysis of (1-&gt;4)-beta-D-glucosidic linkages in cellulose, lichenin and cereal beta-D-glucans.</text>
        <dbReference type="EC" id="3.2.1.4"/>
    </reaction>
</comment>
<dbReference type="Pfam" id="PF00150">
    <property type="entry name" value="Cellulase"/>
    <property type="match status" value="1"/>
</dbReference>
<dbReference type="Pfam" id="PF00553">
    <property type="entry name" value="CBM_2"/>
    <property type="match status" value="1"/>
</dbReference>
<keyword evidence="7 8" id="KW-0624">Polysaccharide degradation</keyword>
<comment type="caution">
    <text evidence="11">The sequence shown here is derived from an EMBL/GenBank/DDBJ whole genome shotgun (WGS) entry which is preliminary data.</text>
</comment>
<evidence type="ECO:0000256" key="2">
    <source>
        <dbReference type="ARBA" id="ARBA00022729"/>
    </source>
</evidence>
<evidence type="ECO:0000256" key="7">
    <source>
        <dbReference type="ARBA" id="ARBA00023326"/>
    </source>
</evidence>
<dbReference type="Proteomes" id="UP001652338">
    <property type="component" value="Unassembled WGS sequence"/>
</dbReference>
<dbReference type="SMART" id="SM00637">
    <property type="entry name" value="CBD_II"/>
    <property type="match status" value="1"/>
</dbReference>
<dbReference type="PROSITE" id="PS00659">
    <property type="entry name" value="GLYCOSYL_HYDROL_F5"/>
    <property type="match status" value="1"/>
</dbReference>
<keyword evidence="12" id="KW-1185">Reference proteome</keyword>
<evidence type="ECO:0000313" key="12">
    <source>
        <dbReference type="Proteomes" id="UP001652338"/>
    </source>
</evidence>
<dbReference type="EMBL" id="JAOQKE010000003">
    <property type="protein sequence ID" value="MCU6724610.1"/>
    <property type="molecule type" value="Genomic_DNA"/>
</dbReference>
<dbReference type="InterPro" id="IPR017853">
    <property type="entry name" value="GH"/>
</dbReference>
<keyword evidence="6 8" id="KW-0326">Glycosidase</keyword>
<name>A0ABT2SK10_9FIRM</name>